<sequence length="696" mass="78543">MVKISAIGQPISSTTTTADPSSNQASPTITIGRTTGNIYINNDPEKQQPQAIIDTYGIMGLIQLQDGHYLILITKREKVGAIRGHPIYRIDNTRIIPLATSKQVMTAEMNSTEEKYIGLLKQALDIKSFYYSTGYDLTSSMQRQDSIAKNQSEESQGREKQPLWKLANDEFFFNRHISNALIQSAVTNDEVSDVSDFIIPVINGYCEQALVTIKNKSFRYTIVTRRGRLRQGTRYFSRGADDEGNVSNYAETEQIVEYDPPPTDSKNSTPAIEGSSTGSVQMSFVQVRGSIPLAWYQIINMKYVPTLRIEVDESKERFVRHFDLMLQEYQNVFAINLVNKVKYEKPMGDIFKKLVDEYKSTRLNDQGNRDEGAGSSHLYYTHFDFHKECSKMRWHRISLLIDELDNKLKEFGYYYNKSSPSSYTGDDASKIETIQTGVMRTNCMDCLDRTNVVQSVIARSILTRQLQQLDIIGPNETPEMFEDLENTLRNIWADNADAVSCAYSGTGALKTDFTRTGKRTKLGALQDARNSIERYIRGNFFDGKRQDSVDLLLGKYIPIRGYNPFKGISLSSKGTGSGGGVSKQSLALITALVFSLCMMFIGIVYPPFNRFTFKNAVYIFTWEVVAYLIVWELMKYHTSEVLCWPKFNPYPYRPPRVHVNGVRKVPFLSDYLEPSSAAALGSSGGGPKGGSPKKFS</sequence>
<dbReference type="Proteomes" id="UP001150538">
    <property type="component" value="Unassembled WGS sequence"/>
</dbReference>
<dbReference type="GO" id="GO:0043812">
    <property type="term" value="F:phosphatidylinositol-4-phosphate phosphatase activity"/>
    <property type="evidence" value="ECO:0007669"/>
    <property type="project" value="TreeGrafter"/>
</dbReference>
<gene>
    <name evidence="4" type="primary">SAC1</name>
    <name evidence="4" type="ORF">H4219_003629</name>
</gene>
<feature type="compositionally biased region" description="Polar residues" evidence="1">
    <location>
        <begin position="10"/>
        <end position="30"/>
    </location>
</feature>
<evidence type="ECO:0000313" key="4">
    <source>
        <dbReference type="EMBL" id="KAJ1916709.1"/>
    </source>
</evidence>
<comment type="caution">
    <text evidence="4">The sequence shown here is derived from an EMBL/GenBank/DDBJ whole genome shotgun (WGS) entry which is preliminary data.</text>
</comment>
<feature type="compositionally biased region" description="Polar residues" evidence="1">
    <location>
        <begin position="264"/>
        <end position="276"/>
    </location>
</feature>
<reference evidence="4" key="1">
    <citation type="submission" date="2022-07" db="EMBL/GenBank/DDBJ databases">
        <title>Phylogenomic reconstructions and comparative analyses of Kickxellomycotina fungi.</title>
        <authorList>
            <person name="Reynolds N.K."/>
            <person name="Stajich J.E."/>
            <person name="Barry K."/>
            <person name="Grigoriev I.V."/>
            <person name="Crous P."/>
            <person name="Smith M.E."/>
        </authorList>
    </citation>
    <scope>NUCLEOTIDE SEQUENCE</scope>
    <source>
        <strain evidence="4">NBRC 100468</strain>
    </source>
</reference>
<name>A0A9W8DSN7_9FUNG</name>
<accession>A0A9W8DSN7</accession>
<evidence type="ECO:0000259" key="3">
    <source>
        <dbReference type="PROSITE" id="PS50275"/>
    </source>
</evidence>
<dbReference type="AlphaFoldDB" id="A0A9W8DSN7"/>
<dbReference type="EMBL" id="JANBPU010000094">
    <property type="protein sequence ID" value="KAJ1916709.1"/>
    <property type="molecule type" value="Genomic_DNA"/>
</dbReference>
<dbReference type="OrthoDB" id="405996at2759"/>
<keyword evidence="2" id="KW-0472">Membrane</keyword>
<dbReference type="GO" id="GO:0046856">
    <property type="term" value="P:phosphatidylinositol dephosphorylation"/>
    <property type="evidence" value="ECO:0007669"/>
    <property type="project" value="TreeGrafter"/>
</dbReference>
<feature type="domain" description="SAC" evidence="3">
    <location>
        <begin position="120"/>
        <end position="505"/>
    </location>
</feature>
<feature type="region of interest" description="Disordered" evidence="1">
    <location>
        <begin position="257"/>
        <end position="276"/>
    </location>
</feature>
<evidence type="ECO:0000256" key="2">
    <source>
        <dbReference type="SAM" id="Phobius"/>
    </source>
</evidence>
<dbReference type="GO" id="GO:0005783">
    <property type="term" value="C:endoplasmic reticulum"/>
    <property type="evidence" value="ECO:0007669"/>
    <property type="project" value="TreeGrafter"/>
</dbReference>
<feature type="transmembrane region" description="Helical" evidence="2">
    <location>
        <begin position="617"/>
        <end position="634"/>
    </location>
</feature>
<keyword evidence="5" id="KW-1185">Reference proteome</keyword>
<evidence type="ECO:0000313" key="5">
    <source>
        <dbReference type="Proteomes" id="UP001150538"/>
    </source>
</evidence>
<feature type="transmembrane region" description="Helical" evidence="2">
    <location>
        <begin position="586"/>
        <end position="605"/>
    </location>
</feature>
<proteinExistence type="predicted"/>
<feature type="region of interest" description="Disordered" evidence="1">
    <location>
        <begin position="677"/>
        <end position="696"/>
    </location>
</feature>
<dbReference type="InterPro" id="IPR002013">
    <property type="entry name" value="SAC_dom"/>
</dbReference>
<dbReference type="PANTHER" id="PTHR45662:SF2">
    <property type="entry name" value="PHOSPHATIDYLINOSITOL-3-PHOSPHATASE SAC1"/>
    <property type="match status" value="1"/>
</dbReference>
<organism evidence="4 5">
    <name type="scientific">Mycoemilia scoparia</name>
    <dbReference type="NCBI Taxonomy" id="417184"/>
    <lineage>
        <taxon>Eukaryota</taxon>
        <taxon>Fungi</taxon>
        <taxon>Fungi incertae sedis</taxon>
        <taxon>Zoopagomycota</taxon>
        <taxon>Kickxellomycotina</taxon>
        <taxon>Kickxellomycetes</taxon>
        <taxon>Kickxellales</taxon>
        <taxon>Kickxellaceae</taxon>
        <taxon>Mycoemilia</taxon>
    </lineage>
</organism>
<protein>
    <submittedName>
        <fullName evidence="4">Phosphoinositide phosphatase sac1</fullName>
    </submittedName>
</protein>
<keyword evidence="2" id="KW-1133">Transmembrane helix</keyword>
<feature type="region of interest" description="Disordered" evidence="1">
    <location>
        <begin position="1"/>
        <end position="30"/>
    </location>
</feature>
<keyword evidence="2" id="KW-0812">Transmembrane</keyword>
<dbReference type="PROSITE" id="PS50275">
    <property type="entry name" value="SAC"/>
    <property type="match status" value="1"/>
</dbReference>
<dbReference type="Pfam" id="PF02383">
    <property type="entry name" value="Syja_N"/>
    <property type="match status" value="1"/>
</dbReference>
<evidence type="ECO:0000256" key="1">
    <source>
        <dbReference type="SAM" id="MobiDB-lite"/>
    </source>
</evidence>
<dbReference type="PANTHER" id="PTHR45662">
    <property type="entry name" value="PHOSPHATIDYLINOSITIDE PHOSPHATASE SAC1"/>
    <property type="match status" value="1"/>
</dbReference>